<sequence length="101" mass="11779">MDILALETELIHLRKMFPILAHHCGLGPHTAHRKPLWDVVRPNAPQQITNDCGVFALKFIELDMQRRPFDDLQNNNSKQISLLRLRMAYDICLEYQLSLQV</sequence>
<dbReference type="GO" id="GO:0008234">
    <property type="term" value="F:cysteine-type peptidase activity"/>
    <property type="evidence" value="ECO:0007669"/>
    <property type="project" value="InterPro"/>
</dbReference>
<dbReference type="Gene3D" id="3.40.395.10">
    <property type="entry name" value="Adenoviral Proteinase, Chain A"/>
    <property type="match status" value="1"/>
</dbReference>
<dbReference type="Proteomes" id="UP001152523">
    <property type="component" value="Unassembled WGS sequence"/>
</dbReference>
<dbReference type="Pfam" id="PF02902">
    <property type="entry name" value="Peptidase_C48"/>
    <property type="match status" value="1"/>
</dbReference>
<proteinExistence type="inferred from homology"/>
<keyword evidence="3" id="KW-0378">Hydrolase</keyword>
<name>A0AAV0FMW7_9ASTE</name>
<evidence type="ECO:0000256" key="2">
    <source>
        <dbReference type="ARBA" id="ARBA00022670"/>
    </source>
</evidence>
<keyword evidence="6" id="KW-1185">Reference proteome</keyword>
<comment type="caution">
    <text evidence="5">The sequence shown here is derived from an EMBL/GenBank/DDBJ whole genome shotgun (WGS) entry which is preliminary data.</text>
</comment>
<evidence type="ECO:0000313" key="5">
    <source>
        <dbReference type="EMBL" id="CAH9136923.1"/>
    </source>
</evidence>
<dbReference type="SUPFAM" id="SSF54001">
    <property type="entry name" value="Cysteine proteinases"/>
    <property type="match status" value="1"/>
</dbReference>
<keyword evidence="2" id="KW-0645">Protease</keyword>
<dbReference type="EMBL" id="CAMAPF010000997">
    <property type="protein sequence ID" value="CAH9136923.1"/>
    <property type="molecule type" value="Genomic_DNA"/>
</dbReference>
<organism evidence="5 6">
    <name type="scientific">Cuscuta epithymum</name>
    <dbReference type="NCBI Taxonomy" id="186058"/>
    <lineage>
        <taxon>Eukaryota</taxon>
        <taxon>Viridiplantae</taxon>
        <taxon>Streptophyta</taxon>
        <taxon>Embryophyta</taxon>
        <taxon>Tracheophyta</taxon>
        <taxon>Spermatophyta</taxon>
        <taxon>Magnoliopsida</taxon>
        <taxon>eudicotyledons</taxon>
        <taxon>Gunneridae</taxon>
        <taxon>Pentapetalae</taxon>
        <taxon>asterids</taxon>
        <taxon>lamiids</taxon>
        <taxon>Solanales</taxon>
        <taxon>Convolvulaceae</taxon>
        <taxon>Cuscuteae</taxon>
        <taxon>Cuscuta</taxon>
        <taxon>Cuscuta subgen. Cuscuta</taxon>
    </lineage>
</organism>
<comment type="similarity">
    <text evidence="1">Belongs to the peptidase C48 family.</text>
</comment>
<dbReference type="InterPro" id="IPR038765">
    <property type="entry name" value="Papain-like_cys_pep_sf"/>
</dbReference>
<protein>
    <recommendedName>
        <fullName evidence="4">Ubiquitin-like protease family profile domain-containing protein</fullName>
    </recommendedName>
</protein>
<evidence type="ECO:0000259" key="4">
    <source>
        <dbReference type="Pfam" id="PF02902"/>
    </source>
</evidence>
<feature type="domain" description="Ubiquitin-like protease family profile" evidence="4">
    <location>
        <begin position="38"/>
        <end position="91"/>
    </location>
</feature>
<dbReference type="AlphaFoldDB" id="A0AAV0FMW7"/>
<evidence type="ECO:0000256" key="3">
    <source>
        <dbReference type="ARBA" id="ARBA00022801"/>
    </source>
</evidence>
<accession>A0AAV0FMW7</accession>
<dbReference type="GO" id="GO:0006508">
    <property type="term" value="P:proteolysis"/>
    <property type="evidence" value="ECO:0007669"/>
    <property type="project" value="UniProtKB-KW"/>
</dbReference>
<dbReference type="InterPro" id="IPR003653">
    <property type="entry name" value="Peptidase_C48_C"/>
</dbReference>
<evidence type="ECO:0000313" key="6">
    <source>
        <dbReference type="Proteomes" id="UP001152523"/>
    </source>
</evidence>
<reference evidence="5" key="1">
    <citation type="submission" date="2022-07" db="EMBL/GenBank/DDBJ databases">
        <authorList>
            <person name="Macas J."/>
            <person name="Novak P."/>
            <person name="Neumann P."/>
        </authorList>
    </citation>
    <scope>NUCLEOTIDE SEQUENCE</scope>
</reference>
<gene>
    <name evidence="5" type="ORF">CEPIT_LOCUS35649</name>
</gene>
<evidence type="ECO:0000256" key="1">
    <source>
        <dbReference type="ARBA" id="ARBA00005234"/>
    </source>
</evidence>